<feature type="transmembrane region" description="Helical" evidence="1">
    <location>
        <begin position="156"/>
        <end position="176"/>
    </location>
</feature>
<feature type="transmembrane region" description="Helical" evidence="1">
    <location>
        <begin position="113"/>
        <end position="136"/>
    </location>
</feature>
<reference evidence="2" key="1">
    <citation type="submission" date="2023-09" db="EMBL/GenBank/DDBJ databases">
        <title>Paucibacter sp. APW11 Genome sequencing and assembly.</title>
        <authorList>
            <person name="Kim I."/>
        </authorList>
    </citation>
    <scope>NUCLEOTIDE SEQUENCE</scope>
    <source>
        <strain evidence="2">APW11</strain>
    </source>
</reference>
<evidence type="ECO:0008006" key="4">
    <source>
        <dbReference type="Google" id="ProtNLM"/>
    </source>
</evidence>
<feature type="transmembrane region" description="Helical" evidence="1">
    <location>
        <begin position="504"/>
        <end position="521"/>
    </location>
</feature>
<evidence type="ECO:0000313" key="2">
    <source>
        <dbReference type="EMBL" id="MDT9000817.1"/>
    </source>
</evidence>
<sequence>MNLHAFAALVLNEVRLRSRRTSTLVVMLAMVALAWLMIADPHSGRAMMVVSQQRMIYDSNAISFGTALLSGMMFGIAGFYLSRGRSELDLRHGCGQVLGATPVNSAMLLLSRWLGALLFLCAMAGVVMLGCMVMQAVRGEAPVQPLIYLRSYALTLLPTLMLAASLATLCDAWVPLMGKRGDLLFFVLWIAQFSALPATMIDADKNLSALQLHSWLALDVSGIAAQALRFSQLTLQPNLAVGGSSFDASLPLLTFPDGFWNGEMLLLRLASALLALLPLLPALGLFHRFAPDRVRVRQSAQRPLWARALRRLTQPLARLVARALGLAARWPGAGGQIVADMLLALICLPVAIAVLPLLWLLGLTLPSEHLPALLAAAVACWGVLVSELPARDQQSGTAALRAALPGGAVGRYQRQWLATLLLGLLFTVPSGWRWLAQAPLHAAALCAGLVLVSGIGSLLAQSTGGGRSALALFAFGFYLTTQVRDVAWFDAFGYNAAATPSSCAALLLGGLGAAALGRWLLQQEHRS</sequence>
<accession>A0ABU3PF63</accession>
<gene>
    <name evidence="2" type="ORF">RQP53_16185</name>
</gene>
<feature type="transmembrane region" description="Helical" evidence="1">
    <location>
        <begin position="369"/>
        <end position="386"/>
    </location>
</feature>
<name>A0ABU3PF63_9BURK</name>
<dbReference type="EMBL" id="JAVXZY010000006">
    <property type="protein sequence ID" value="MDT9000817.1"/>
    <property type="molecule type" value="Genomic_DNA"/>
</dbReference>
<evidence type="ECO:0000313" key="3">
    <source>
        <dbReference type="Proteomes" id="UP001246372"/>
    </source>
</evidence>
<feature type="transmembrane region" description="Helical" evidence="1">
    <location>
        <begin position="21"/>
        <end position="39"/>
    </location>
</feature>
<keyword evidence="1" id="KW-1133">Transmembrane helix</keyword>
<protein>
    <recommendedName>
        <fullName evidence="4">ABC transporter permease</fullName>
    </recommendedName>
</protein>
<dbReference type="Proteomes" id="UP001246372">
    <property type="component" value="Unassembled WGS sequence"/>
</dbReference>
<organism evidence="2 3">
    <name type="scientific">Roseateles aquae</name>
    <dbReference type="NCBI Taxonomy" id="3077235"/>
    <lineage>
        <taxon>Bacteria</taxon>
        <taxon>Pseudomonadati</taxon>
        <taxon>Pseudomonadota</taxon>
        <taxon>Betaproteobacteria</taxon>
        <taxon>Burkholderiales</taxon>
        <taxon>Sphaerotilaceae</taxon>
        <taxon>Roseateles</taxon>
    </lineage>
</organism>
<feature type="transmembrane region" description="Helical" evidence="1">
    <location>
        <begin position="183"/>
        <end position="201"/>
    </location>
</feature>
<feature type="transmembrane region" description="Helical" evidence="1">
    <location>
        <begin position="59"/>
        <end position="81"/>
    </location>
</feature>
<feature type="transmembrane region" description="Helical" evidence="1">
    <location>
        <begin position="265"/>
        <end position="286"/>
    </location>
</feature>
<feature type="transmembrane region" description="Helical" evidence="1">
    <location>
        <begin position="342"/>
        <end position="363"/>
    </location>
</feature>
<keyword evidence="1" id="KW-0812">Transmembrane</keyword>
<comment type="caution">
    <text evidence="2">The sequence shown here is derived from an EMBL/GenBank/DDBJ whole genome shotgun (WGS) entry which is preliminary data.</text>
</comment>
<evidence type="ECO:0000256" key="1">
    <source>
        <dbReference type="SAM" id="Phobius"/>
    </source>
</evidence>
<feature type="transmembrane region" description="Helical" evidence="1">
    <location>
        <begin position="441"/>
        <end position="460"/>
    </location>
</feature>
<feature type="transmembrane region" description="Helical" evidence="1">
    <location>
        <begin position="416"/>
        <end position="435"/>
    </location>
</feature>
<keyword evidence="1" id="KW-0472">Membrane</keyword>
<dbReference type="RefSeq" id="WP_315651697.1">
    <property type="nucleotide sequence ID" value="NZ_JAVXZY010000006.1"/>
</dbReference>
<keyword evidence="3" id="KW-1185">Reference proteome</keyword>
<proteinExistence type="predicted"/>
<feature type="transmembrane region" description="Helical" evidence="1">
    <location>
        <begin position="467"/>
        <end position="484"/>
    </location>
</feature>